<name>A0ABU0PCT3_9MICO</name>
<evidence type="ECO:0000313" key="3">
    <source>
        <dbReference type="EMBL" id="MDQ0645152.1"/>
    </source>
</evidence>
<reference evidence="3 4" key="1">
    <citation type="submission" date="2023-07" db="EMBL/GenBank/DDBJ databases">
        <title>Comparative genomics of wheat-associated soil bacteria to identify genetic determinants of phenazine resistance.</title>
        <authorList>
            <person name="Mouncey N."/>
        </authorList>
    </citation>
    <scope>NUCLEOTIDE SEQUENCE [LARGE SCALE GENOMIC DNA]</scope>
    <source>
        <strain evidence="3 4">W2I7</strain>
    </source>
</reference>
<feature type="transmembrane region" description="Helical" evidence="2">
    <location>
        <begin position="40"/>
        <end position="60"/>
    </location>
</feature>
<feature type="region of interest" description="Disordered" evidence="1">
    <location>
        <begin position="1"/>
        <end position="31"/>
    </location>
</feature>
<evidence type="ECO:0008006" key="5">
    <source>
        <dbReference type="Google" id="ProtNLM"/>
    </source>
</evidence>
<dbReference type="EMBL" id="JAUSXK010000001">
    <property type="protein sequence ID" value="MDQ0645152.1"/>
    <property type="molecule type" value="Genomic_DNA"/>
</dbReference>
<gene>
    <name evidence="3" type="ORF">QFZ46_003312</name>
</gene>
<comment type="caution">
    <text evidence="3">The sequence shown here is derived from an EMBL/GenBank/DDBJ whole genome shotgun (WGS) entry which is preliminary data.</text>
</comment>
<keyword evidence="4" id="KW-1185">Reference proteome</keyword>
<dbReference type="Pfam" id="PF11209">
    <property type="entry name" value="LmeA"/>
    <property type="match status" value="1"/>
</dbReference>
<keyword evidence="2" id="KW-0472">Membrane</keyword>
<dbReference type="Proteomes" id="UP001239085">
    <property type="component" value="Unassembled WGS sequence"/>
</dbReference>
<evidence type="ECO:0000256" key="1">
    <source>
        <dbReference type="SAM" id="MobiDB-lite"/>
    </source>
</evidence>
<dbReference type="RefSeq" id="WP_307363314.1">
    <property type="nucleotide sequence ID" value="NZ_JAUSXK010000001.1"/>
</dbReference>
<protein>
    <recommendedName>
        <fullName evidence="5">DUF2993 domain-containing protein</fullName>
    </recommendedName>
</protein>
<proteinExistence type="predicted"/>
<keyword evidence="2" id="KW-1133">Transmembrane helix</keyword>
<sequence>MSDENPTRPYPDHSTEHPTLVLPKDAGVETPKRRRPRWPWVLLIVVLVLAALVVAAEFVARAVLPGIVRGIVIEQLELPADQPLEVDASGVLLPQLIGGRLDRLHLSTDSVTIGGITGAADVTATGVPLRGGDLTDARGTVRIDAEQFTALVAASDLPIDSIAFAEPDVTVSGSLPVFGFSLPIALTLTPGADAGELLLTPVSLQVAGATLNAQQIADRFGSIADQLTETQRICIADQLPAGLTMTGLAVEDDVVVVDVQVDGGIVTDETLQENGVCP</sequence>
<evidence type="ECO:0000313" key="4">
    <source>
        <dbReference type="Proteomes" id="UP001239085"/>
    </source>
</evidence>
<keyword evidence="2" id="KW-0812">Transmembrane</keyword>
<dbReference type="InterPro" id="IPR021373">
    <property type="entry name" value="DUF2993"/>
</dbReference>
<accession>A0ABU0PCT3</accession>
<evidence type="ECO:0000256" key="2">
    <source>
        <dbReference type="SAM" id="Phobius"/>
    </source>
</evidence>
<organism evidence="3 4">
    <name type="scientific">Microbacterium murale</name>
    <dbReference type="NCBI Taxonomy" id="1081040"/>
    <lineage>
        <taxon>Bacteria</taxon>
        <taxon>Bacillati</taxon>
        <taxon>Actinomycetota</taxon>
        <taxon>Actinomycetes</taxon>
        <taxon>Micrococcales</taxon>
        <taxon>Microbacteriaceae</taxon>
        <taxon>Microbacterium</taxon>
    </lineage>
</organism>